<evidence type="ECO:0000313" key="3">
    <source>
        <dbReference type="Proteomes" id="UP000275331"/>
    </source>
</evidence>
<protein>
    <recommendedName>
        <fullName evidence="4">DUF3761 domain-containing protein</fullName>
    </recommendedName>
</protein>
<dbReference type="AlphaFoldDB" id="A0A3R9FQH0"/>
<accession>A0A3R9FQH0</accession>
<dbReference type="EMBL" id="RHXB01000015">
    <property type="protein sequence ID" value="RSE22897.1"/>
    <property type="molecule type" value="Genomic_DNA"/>
</dbReference>
<dbReference type="Proteomes" id="UP000275331">
    <property type="component" value="Unassembled WGS sequence"/>
</dbReference>
<keyword evidence="1" id="KW-0732">Signal</keyword>
<dbReference type="RefSeq" id="WP_125294807.1">
    <property type="nucleotide sequence ID" value="NZ_CP100494.1"/>
</dbReference>
<proteinExistence type="predicted"/>
<dbReference type="OrthoDB" id="7027094at2"/>
<gene>
    <name evidence="2" type="ORF">EGT71_19115</name>
</gene>
<feature type="signal peptide" evidence="1">
    <location>
        <begin position="1"/>
        <end position="24"/>
    </location>
</feature>
<organism evidence="2 3">
    <name type="scientific">Atlantibacter subterraneus</name>
    <dbReference type="NCBI Taxonomy" id="255519"/>
    <lineage>
        <taxon>Bacteria</taxon>
        <taxon>Pseudomonadati</taxon>
        <taxon>Pseudomonadota</taxon>
        <taxon>Gammaproteobacteria</taxon>
        <taxon>Enterobacterales</taxon>
        <taxon>Enterobacteriaceae</taxon>
        <taxon>Atlantibacter</taxon>
    </lineage>
</organism>
<evidence type="ECO:0000313" key="2">
    <source>
        <dbReference type="EMBL" id="RSE22897.1"/>
    </source>
</evidence>
<dbReference type="GeneID" id="84664023"/>
<name>A0A3R9FQH0_9ENTR</name>
<evidence type="ECO:0008006" key="4">
    <source>
        <dbReference type="Google" id="ProtNLM"/>
    </source>
</evidence>
<feature type="chain" id="PRO_5018757449" description="DUF3761 domain-containing protein" evidence="1">
    <location>
        <begin position="25"/>
        <end position="60"/>
    </location>
</feature>
<evidence type="ECO:0000256" key="1">
    <source>
        <dbReference type="SAM" id="SignalP"/>
    </source>
</evidence>
<sequence>MKVRTLFLLPLFLALFGASAFSNAANYPCSKSKGGVSHCTADGKFVCNDGSISRSKKVCR</sequence>
<reference evidence="2 3" key="1">
    <citation type="submission" date="2018-10" db="EMBL/GenBank/DDBJ databases">
        <title>Transmission dynamics of multidrug resistant bacteria on intensive care unit surfaces.</title>
        <authorList>
            <person name="D'Souza A.W."/>
            <person name="Potter R.F."/>
            <person name="Wallace M."/>
            <person name="Shupe A."/>
            <person name="Patel S."/>
            <person name="Sun S."/>
            <person name="Gul D."/>
            <person name="Kwon J.H."/>
            <person name="Andleeb S."/>
            <person name="Burnham C.-A.D."/>
            <person name="Dantas G."/>
        </authorList>
    </citation>
    <scope>NUCLEOTIDE SEQUENCE [LARGE SCALE GENOMIC DNA]</scope>
    <source>
        <strain evidence="2 3">AS_373</strain>
    </source>
</reference>
<comment type="caution">
    <text evidence="2">The sequence shown here is derived from an EMBL/GenBank/DDBJ whole genome shotgun (WGS) entry which is preliminary data.</text>
</comment>